<dbReference type="SMART" id="SM00881">
    <property type="entry name" value="CoA_binding"/>
    <property type="match status" value="1"/>
</dbReference>
<dbReference type="PANTHER" id="PTHR42793:SF1">
    <property type="entry name" value="PEPTIDYL-LYSINE N-ACETYLTRANSFERASE PATZ"/>
    <property type="match status" value="1"/>
</dbReference>
<dbReference type="PROSITE" id="PS50975">
    <property type="entry name" value="ATP_GRASP"/>
    <property type="match status" value="1"/>
</dbReference>
<dbReference type="Gene3D" id="3.40.50.720">
    <property type="entry name" value="NAD(P)-binding Rossmann-like Domain"/>
    <property type="match status" value="1"/>
</dbReference>
<dbReference type="InterPro" id="IPR016181">
    <property type="entry name" value="Acyl_CoA_acyltransferase"/>
</dbReference>
<dbReference type="Proteomes" id="UP000192929">
    <property type="component" value="Unassembled WGS sequence"/>
</dbReference>
<gene>
    <name evidence="4" type="ORF">SAMN06296028_101138</name>
</gene>
<dbReference type="GO" id="GO:0005524">
    <property type="term" value="F:ATP binding"/>
    <property type="evidence" value="ECO:0007669"/>
    <property type="project" value="UniProtKB-UniRule"/>
</dbReference>
<dbReference type="Gene3D" id="3.30.1490.20">
    <property type="entry name" value="ATP-grasp fold, A domain"/>
    <property type="match status" value="1"/>
</dbReference>
<dbReference type="GO" id="GO:0016747">
    <property type="term" value="F:acyltransferase activity, transferring groups other than amino-acyl groups"/>
    <property type="evidence" value="ECO:0007669"/>
    <property type="project" value="InterPro"/>
</dbReference>
<keyword evidence="1" id="KW-0067">ATP-binding</keyword>
<dbReference type="Pfam" id="PF00583">
    <property type="entry name" value="Acetyltransf_1"/>
    <property type="match status" value="1"/>
</dbReference>
<keyword evidence="5" id="KW-1185">Reference proteome</keyword>
<dbReference type="SUPFAM" id="SSF51735">
    <property type="entry name" value="NAD(P)-binding Rossmann-fold domains"/>
    <property type="match status" value="1"/>
</dbReference>
<feature type="domain" description="ATP-grasp" evidence="2">
    <location>
        <begin position="687"/>
        <end position="899"/>
    </location>
</feature>
<dbReference type="InterPro" id="IPR011761">
    <property type="entry name" value="ATP-grasp"/>
</dbReference>
<dbReference type="InterPro" id="IPR016102">
    <property type="entry name" value="Succinyl-CoA_synth-like"/>
</dbReference>
<dbReference type="Gene3D" id="3.40.50.261">
    <property type="entry name" value="Succinyl-CoA synthetase domains"/>
    <property type="match status" value="2"/>
</dbReference>
<dbReference type="CDD" id="cd04301">
    <property type="entry name" value="NAT_SF"/>
    <property type="match status" value="1"/>
</dbReference>
<evidence type="ECO:0000313" key="5">
    <source>
        <dbReference type="Proteomes" id="UP000192929"/>
    </source>
</evidence>
<feature type="domain" description="N-acetyltransferase" evidence="3">
    <location>
        <begin position="37"/>
        <end position="187"/>
    </location>
</feature>
<dbReference type="AlphaFoldDB" id="A0A1X7C390"/>
<dbReference type="EMBL" id="FXAC01000001">
    <property type="protein sequence ID" value="SME89035.1"/>
    <property type="molecule type" value="Genomic_DNA"/>
</dbReference>
<dbReference type="InterPro" id="IPR013815">
    <property type="entry name" value="ATP_grasp_subdomain_1"/>
</dbReference>
<evidence type="ECO:0000259" key="3">
    <source>
        <dbReference type="PROSITE" id="PS51186"/>
    </source>
</evidence>
<evidence type="ECO:0000313" key="4">
    <source>
        <dbReference type="EMBL" id="SME89035.1"/>
    </source>
</evidence>
<proteinExistence type="predicted"/>
<dbReference type="Gene3D" id="3.40.630.30">
    <property type="match status" value="1"/>
</dbReference>
<dbReference type="InterPro" id="IPR003781">
    <property type="entry name" value="CoA-bd"/>
</dbReference>
<dbReference type="Pfam" id="PF13380">
    <property type="entry name" value="CoA_binding_2"/>
    <property type="match status" value="1"/>
</dbReference>
<dbReference type="PANTHER" id="PTHR42793">
    <property type="entry name" value="COA BINDING DOMAIN CONTAINING PROTEIN"/>
    <property type="match status" value="1"/>
</dbReference>
<evidence type="ECO:0000256" key="1">
    <source>
        <dbReference type="PROSITE-ProRule" id="PRU00409"/>
    </source>
</evidence>
<keyword evidence="1" id="KW-0547">Nucleotide-binding</keyword>
<accession>A0A1X7C390</accession>
<dbReference type="PROSITE" id="PS51186">
    <property type="entry name" value="GNAT"/>
    <property type="match status" value="1"/>
</dbReference>
<name>A0A1X7C390_9MICC</name>
<organism evidence="4 5">
    <name type="scientific">Kocuria marina subsp. indica</name>
    <dbReference type="NCBI Taxonomy" id="1049583"/>
    <lineage>
        <taxon>Bacteria</taxon>
        <taxon>Bacillati</taxon>
        <taxon>Actinomycetota</taxon>
        <taxon>Actinomycetes</taxon>
        <taxon>Micrococcales</taxon>
        <taxon>Micrococcaceae</taxon>
        <taxon>Kocuria</taxon>
    </lineage>
</organism>
<dbReference type="InterPro" id="IPR032875">
    <property type="entry name" value="Succ_CoA_lig_flav_dom"/>
</dbReference>
<dbReference type="GO" id="GO:0046872">
    <property type="term" value="F:metal ion binding"/>
    <property type="evidence" value="ECO:0007669"/>
    <property type="project" value="InterPro"/>
</dbReference>
<protein>
    <submittedName>
        <fullName evidence="4">Acyl-CoA synthetase (NDP forming)</fullName>
    </submittedName>
</protein>
<dbReference type="SUPFAM" id="SSF52210">
    <property type="entry name" value="Succinyl-CoA synthetase domains"/>
    <property type="match status" value="2"/>
</dbReference>
<dbReference type="SUPFAM" id="SSF56059">
    <property type="entry name" value="Glutathione synthetase ATP-binding domain-like"/>
    <property type="match status" value="1"/>
</dbReference>
<dbReference type="Pfam" id="PF13549">
    <property type="entry name" value="ATP-grasp_5"/>
    <property type="match status" value="1"/>
</dbReference>
<dbReference type="SUPFAM" id="SSF55729">
    <property type="entry name" value="Acyl-CoA N-acyltransferases (Nat)"/>
    <property type="match status" value="1"/>
</dbReference>
<dbReference type="Pfam" id="PF13607">
    <property type="entry name" value="Succ_CoA_lig"/>
    <property type="match status" value="1"/>
</dbReference>
<reference evidence="5" key="1">
    <citation type="submission" date="2017-04" db="EMBL/GenBank/DDBJ databases">
        <authorList>
            <person name="Varghese N."/>
            <person name="Submissions S."/>
        </authorList>
    </citation>
    <scope>NUCLEOTIDE SEQUENCE [LARGE SCALE GENOMIC DNA]</scope>
    <source>
        <strain evidence="5">NIO-1021</strain>
    </source>
</reference>
<dbReference type="InterPro" id="IPR000182">
    <property type="entry name" value="GNAT_dom"/>
</dbReference>
<dbReference type="Gene3D" id="3.30.470.20">
    <property type="entry name" value="ATP-grasp fold, B domain"/>
    <property type="match status" value="1"/>
</dbReference>
<evidence type="ECO:0000259" key="2">
    <source>
        <dbReference type="PROSITE" id="PS50975"/>
    </source>
</evidence>
<sequence>MRLATLKSMGTTDDAAPQQTYPEYWEADVILRDGATAHLRPISPKDQDLLQEFHSGQSEDSIYLRFFSYKPTLSQRELDRFSTVDHRDRVCFVLILGERMIGVGRYDRTTQRSAEVAFMISDHHQGRGIGSILLEHLAAAARENGIDRFTAEVLPENRKMLHVFVEAGYDVSRQFEDGVVVVDFDIDPTEKSLAVMAAREHRAEARSITDLLTPATVAVVGASANRDHAGFHAVEGILTGGYTGTLYGVGHSPYERDGLHFVSSLDEIEGTVDLAVIAVPRESVEETVTQCGRAGVRAVVVMTGGYAEDGAEGAAAQRRLVRIARAAGMRVVGPASLGLFTTDPEVSLNASVLPELPRRGGLGLFSQSGAIGTMLYGAAQRHGVGMSSYLSAGNRADVSGNDLMQYWEDDPATTVCGLYLQSVGNPRKFSRIARRLSLSKPVIVAKSEVTGLRLPPGHTGRVTQAPTGALDAMFRQAGVIRATTAEQLLDIAAIAESQPLPASPRVAVVSNALALAQLAEDTALRLRLDPAVVDGTVDTSNGPERAHEAVLDAVRAQLSSDAVDSVVLVLMPVRGLDTATLASDVARAARDADRTTVVVFTGQHGPEAMTTSVHTADDAALPCFDSPGAALRALASVVDYMTWRSQDQGVMVSPEEFDSDGVEKFLERLREKISGDALYELEIAERNELLGLAGIRVLESVRFTDPEAAYAAAERLGYPVALKSTDPFLRHRLDLGGVVLNIANADQLGAAIETMKRTLAGWNASDLEVQSMAPTGQTVVVRAAEDPLIGPVLSFGMAGDAVHLLDDWAHRVPPLTDRDITRMVRAPKAARKLFGYQGVPPVDTTGLEQLINHVAFLKDRFPEIAFLELNPVVLSGSVVTVLSAAVKIGDPGQRTDSARRAMLG</sequence>
<dbReference type="InterPro" id="IPR036291">
    <property type="entry name" value="NAD(P)-bd_dom_sf"/>
</dbReference>